<feature type="compositionally biased region" description="Basic and acidic residues" evidence="5">
    <location>
        <begin position="910"/>
        <end position="919"/>
    </location>
</feature>
<accession>A0A1I0EJ19</accession>
<evidence type="ECO:0000256" key="2">
    <source>
        <dbReference type="ARBA" id="ARBA00022741"/>
    </source>
</evidence>
<feature type="domain" description="Protein kinase" evidence="7">
    <location>
        <begin position="257"/>
        <end position="535"/>
    </location>
</feature>
<dbReference type="CDD" id="cd14014">
    <property type="entry name" value="STKc_PknB_like"/>
    <property type="match status" value="1"/>
</dbReference>
<organism evidence="8 9">
    <name type="scientific">[Clostridium] aminophilum</name>
    <dbReference type="NCBI Taxonomy" id="1526"/>
    <lineage>
        <taxon>Bacteria</taxon>
        <taxon>Bacillati</taxon>
        <taxon>Bacillota</taxon>
        <taxon>Clostridia</taxon>
        <taxon>Lachnospirales</taxon>
        <taxon>Lachnospiraceae</taxon>
    </lineage>
</organism>
<name>A0A1I0EJ19_9FIRM</name>
<keyword evidence="6" id="KW-1133">Transmembrane helix</keyword>
<sequence length="919" mass="102533">MKMVKCDQNHIYDGDRYAFCPYCRAGENSVSAAGRSDDARKTVFLGEEEAPKAAESRSHKTVFLGEEEAPKAAESRSHKTVFLGEEEAPKAAESRSHKTVFLGEEEAPEAAESRSHKTVFLGEEEAPKEAEGRSHKTVFLGEEEAPKAVEGRSHKTVFLGDEVAPDGRSHKTVFLGDGEKTDGAQTAKKKGDFNIQVSLSQNEQDFVRIHAPKLCLNCMKNTMEDDMKCCPDCGFRRNTPPRVAFHLAPGHVLSNRYIVGTVLGFGGFGISYKAWDTELKTAIAIKEYFPSGSANRIPGTKNVIRYSGKGKMNFEKGMERFREEALNTAKFNHHPNIVHVYDYFEENDTAYMTMELLQGTTLEEYVKTRGGKIPYQEAVRIFSFISDAVDAMHQKNMIHRDLSPDNIYLCNDGSIRLMDLGAARFSSNIDESDKTVVVKIGLAPPEQYHKKGHQGPWTDVYALCASLYWVVTGVEPVESTDRLKKDDLVTPVDIDPDIPDYLNRVILKGMALREDLRFRSMTEFRKALNNQEKVLALEKEIKKRKKKRAAILAAGFAAAALIGSGAWYYYSSQRKSVELGDVKVNLWVPEPAGTDEEMTRRTWENALGQFRTDYSHVDIEITCIPEEEYETKVLHSLDAEDAPDVFISDGIPAQQTAGFEDLSPALSLLDHASYRFFDEYEKMYSDHRQLPIGFRELAVYANPLMIREGDTSPYRNSVEDFCEKKSAFAIGDIGEYSEIQNVMPGAYTVNPPDHQAVVFDHFLSVNGSSSKEKRDAGVRVVYYLLGSAAQDVMFIENRSSMPLNKTSLENYFRVNAEIRAISDGIDSAEVVDPTSLEARKEAIFAELKKEDDLTYLAGTANTPEEQQAETEGDAPEAQQAEESAPEAQQAETEGDAPETQQAQTEGAPEEQNKGSEENG</sequence>
<keyword evidence="6" id="KW-0472">Membrane</keyword>
<keyword evidence="3 8" id="KW-0418">Kinase</keyword>
<dbReference type="GO" id="GO:0005524">
    <property type="term" value="F:ATP binding"/>
    <property type="evidence" value="ECO:0007669"/>
    <property type="project" value="UniProtKB-KW"/>
</dbReference>
<dbReference type="Proteomes" id="UP000199820">
    <property type="component" value="Unassembled WGS sequence"/>
</dbReference>
<keyword evidence="9" id="KW-1185">Reference proteome</keyword>
<protein>
    <submittedName>
        <fullName evidence="8">Serine/threonine protein kinase</fullName>
    </submittedName>
</protein>
<dbReference type="Gene3D" id="3.30.200.20">
    <property type="entry name" value="Phosphorylase Kinase, domain 1"/>
    <property type="match status" value="1"/>
</dbReference>
<feature type="transmembrane region" description="Helical" evidence="6">
    <location>
        <begin position="549"/>
        <end position="570"/>
    </location>
</feature>
<evidence type="ECO:0000256" key="1">
    <source>
        <dbReference type="ARBA" id="ARBA00022679"/>
    </source>
</evidence>
<dbReference type="EMBL" id="FOIL01000019">
    <property type="protein sequence ID" value="SET45415.1"/>
    <property type="molecule type" value="Genomic_DNA"/>
</dbReference>
<dbReference type="AlphaFoldDB" id="A0A1I0EJ19"/>
<keyword evidence="4" id="KW-0067">ATP-binding</keyword>
<dbReference type="Pfam" id="PF00069">
    <property type="entry name" value="Pkinase"/>
    <property type="match status" value="1"/>
</dbReference>
<evidence type="ECO:0000256" key="6">
    <source>
        <dbReference type="SAM" id="Phobius"/>
    </source>
</evidence>
<keyword evidence="8" id="KW-0723">Serine/threonine-protein kinase</keyword>
<dbReference type="PROSITE" id="PS50011">
    <property type="entry name" value="PROTEIN_KINASE_DOM"/>
    <property type="match status" value="1"/>
</dbReference>
<reference evidence="8 9" key="1">
    <citation type="submission" date="2016-10" db="EMBL/GenBank/DDBJ databases">
        <authorList>
            <person name="de Groot N.N."/>
        </authorList>
    </citation>
    <scope>NUCLEOTIDE SEQUENCE [LARGE SCALE GENOMIC DNA]</scope>
    <source>
        <strain evidence="8 9">KH1P1</strain>
    </source>
</reference>
<dbReference type="OrthoDB" id="9788659at2"/>
<dbReference type="Gene3D" id="1.10.510.10">
    <property type="entry name" value="Transferase(Phosphotransferase) domain 1"/>
    <property type="match status" value="1"/>
</dbReference>
<dbReference type="RefSeq" id="WP_074649409.1">
    <property type="nucleotide sequence ID" value="NZ_FOIL01000019.1"/>
</dbReference>
<feature type="compositionally biased region" description="Low complexity" evidence="5">
    <location>
        <begin position="875"/>
        <end position="891"/>
    </location>
</feature>
<evidence type="ECO:0000256" key="3">
    <source>
        <dbReference type="ARBA" id="ARBA00022777"/>
    </source>
</evidence>
<evidence type="ECO:0000259" key="7">
    <source>
        <dbReference type="PROSITE" id="PS50011"/>
    </source>
</evidence>
<dbReference type="PROSITE" id="PS00109">
    <property type="entry name" value="PROTEIN_KINASE_TYR"/>
    <property type="match status" value="1"/>
</dbReference>
<dbReference type="SUPFAM" id="SSF53850">
    <property type="entry name" value="Periplasmic binding protein-like II"/>
    <property type="match status" value="2"/>
</dbReference>
<keyword evidence="2" id="KW-0547">Nucleotide-binding</keyword>
<evidence type="ECO:0000256" key="4">
    <source>
        <dbReference type="ARBA" id="ARBA00022840"/>
    </source>
</evidence>
<dbReference type="PANTHER" id="PTHR43289:SF34">
    <property type="entry name" value="SERINE_THREONINE-PROTEIN KINASE YBDM-RELATED"/>
    <property type="match status" value="1"/>
</dbReference>
<gene>
    <name evidence="8" type="ORF">SAMN04487771_10194</name>
</gene>
<evidence type="ECO:0000313" key="8">
    <source>
        <dbReference type="EMBL" id="SET45415.1"/>
    </source>
</evidence>
<evidence type="ECO:0000313" key="9">
    <source>
        <dbReference type="Proteomes" id="UP000199820"/>
    </source>
</evidence>
<dbReference type="SUPFAM" id="SSF56112">
    <property type="entry name" value="Protein kinase-like (PK-like)"/>
    <property type="match status" value="1"/>
</dbReference>
<dbReference type="Gene3D" id="3.40.190.10">
    <property type="entry name" value="Periplasmic binding protein-like II"/>
    <property type="match status" value="1"/>
</dbReference>
<keyword evidence="1" id="KW-0808">Transferase</keyword>
<dbReference type="GO" id="GO:0004674">
    <property type="term" value="F:protein serine/threonine kinase activity"/>
    <property type="evidence" value="ECO:0007669"/>
    <property type="project" value="UniProtKB-KW"/>
</dbReference>
<proteinExistence type="predicted"/>
<dbReference type="InterPro" id="IPR000719">
    <property type="entry name" value="Prot_kinase_dom"/>
</dbReference>
<evidence type="ECO:0000256" key="5">
    <source>
        <dbReference type="SAM" id="MobiDB-lite"/>
    </source>
</evidence>
<dbReference type="InterPro" id="IPR011009">
    <property type="entry name" value="Kinase-like_dom_sf"/>
</dbReference>
<keyword evidence="6" id="KW-0812">Transmembrane</keyword>
<dbReference type="InterPro" id="IPR008266">
    <property type="entry name" value="Tyr_kinase_AS"/>
</dbReference>
<dbReference type="PANTHER" id="PTHR43289">
    <property type="entry name" value="MITOGEN-ACTIVATED PROTEIN KINASE KINASE KINASE 20-RELATED"/>
    <property type="match status" value="1"/>
</dbReference>
<feature type="region of interest" description="Disordered" evidence="5">
    <location>
        <begin position="861"/>
        <end position="919"/>
    </location>
</feature>